<keyword evidence="2" id="KW-1133">Transmembrane helix</keyword>
<keyword evidence="2" id="KW-0472">Membrane</keyword>
<name>D1ACC4_THECD</name>
<dbReference type="STRING" id="471852.Tcur_3649"/>
<gene>
    <name evidence="3" type="ordered locus">Tcur_3649</name>
</gene>
<dbReference type="Pfam" id="PF12836">
    <property type="entry name" value="HHH_3"/>
    <property type="match status" value="1"/>
</dbReference>
<reference evidence="3 4" key="1">
    <citation type="journal article" date="2011" name="Stand. Genomic Sci.">
        <title>Complete genome sequence of Thermomonospora curvata type strain (B9).</title>
        <authorList>
            <person name="Chertkov O."/>
            <person name="Sikorski J."/>
            <person name="Nolan M."/>
            <person name="Lapidus A."/>
            <person name="Lucas S."/>
            <person name="Del Rio T.G."/>
            <person name="Tice H."/>
            <person name="Cheng J.F."/>
            <person name="Goodwin L."/>
            <person name="Pitluck S."/>
            <person name="Liolios K."/>
            <person name="Ivanova N."/>
            <person name="Mavromatis K."/>
            <person name="Mikhailova N."/>
            <person name="Ovchinnikova G."/>
            <person name="Pati A."/>
            <person name="Chen A."/>
            <person name="Palaniappan K."/>
            <person name="Djao O.D."/>
            <person name="Land M."/>
            <person name="Hauser L."/>
            <person name="Chang Y.J."/>
            <person name="Jeffries C.D."/>
            <person name="Brettin T."/>
            <person name="Han C."/>
            <person name="Detter J.C."/>
            <person name="Rohde M."/>
            <person name="Goker M."/>
            <person name="Woyke T."/>
            <person name="Bristow J."/>
            <person name="Eisen J.A."/>
            <person name="Markowitz V."/>
            <person name="Hugenholtz P."/>
            <person name="Klenk H.P."/>
            <person name="Kyrpides N.C."/>
        </authorList>
    </citation>
    <scope>NUCLEOTIDE SEQUENCE [LARGE SCALE GENOMIC DNA]</scope>
    <source>
        <strain evidence="4">ATCC 19995 / DSM 43183 / JCM 3096 / KCTC 9072 / NBRC 15933 / NCIMB 10081 / Henssen B9</strain>
    </source>
</reference>
<evidence type="ECO:0000256" key="1">
    <source>
        <dbReference type="SAM" id="MobiDB-lite"/>
    </source>
</evidence>
<dbReference type="eggNOG" id="COG1555">
    <property type="taxonomic scope" value="Bacteria"/>
</dbReference>
<organism evidence="3 4">
    <name type="scientific">Thermomonospora curvata (strain ATCC 19995 / DSM 43183 / JCM 3096 / KCTC 9072 / NBRC 15933 / NCIMB 10081 / Henssen B9)</name>
    <dbReference type="NCBI Taxonomy" id="471852"/>
    <lineage>
        <taxon>Bacteria</taxon>
        <taxon>Bacillati</taxon>
        <taxon>Actinomycetota</taxon>
        <taxon>Actinomycetes</taxon>
        <taxon>Streptosporangiales</taxon>
        <taxon>Thermomonosporaceae</taxon>
        <taxon>Thermomonospora</taxon>
    </lineage>
</organism>
<dbReference type="SUPFAM" id="SSF47781">
    <property type="entry name" value="RuvA domain 2-like"/>
    <property type="match status" value="1"/>
</dbReference>
<keyword evidence="4" id="KW-1185">Reference proteome</keyword>
<dbReference type="RefSeq" id="WP_012853967.1">
    <property type="nucleotide sequence ID" value="NC_013510.1"/>
</dbReference>
<dbReference type="OrthoDB" id="5184981at2"/>
<dbReference type="HOGENOM" id="CLU_1271779_0_0_11"/>
<dbReference type="EMBL" id="CP001738">
    <property type="protein sequence ID" value="ACY99183.1"/>
    <property type="molecule type" value="Genomic_DNA"/>
</dbReference>
<feature type="region of interest" description="Disordered" evidence="1">
    <location>
        <begin position="1"/>
        <end position="28"/>
    </location>
</feature>
<evidence type="ECO:0000313" key="3">
    <source>
        <dbReference type="EMBL" id="ACY99183.1"/>
    </source>
</evidence>
<dbReference type="KEGG" id="tcu:Tcur_3649"/>
<feature type="transmembrane region" description="Helical" evidence="2">
    <location>
        <begin position="61"/>
        <end position="84"/>
    </location>
</feature>
<feature type="compositionally biased region" description="Pro residues" evidence="1">
    <location>
        <begin position="8"/>
        <end position="27"/>
    </location>
</feature>
<evidence type="ECO:0000256" key="2">
    <source>
        <dbReference type="SAM" id="Phobius"/>
    </source>
</evidence>
<sequence>MSESSQQPYPPRDSSTPPPPPPPPDPPVINLQVPVNVHHHHHLTPPPNPPAVVRDPTSVHLFHFAVTLLTCGMWLPVWVVHAIVMALQKSQQTLPPVGQPLSPEQANRAAVEEAKARARRRQEARALAAQNPMMARELLIGRPDIPGRQYDDGGLIDVNSVPATELARLGIDPQTAQRIVQLRAQTGGFTSAEELAMLADLPPHLLPNLLEYGLYLR</sequence>
<accession>D1ACC4</accession>
<keyword evidence="2" id="KW-0812">Transmembrane</keyword>
<dbReference type="Proteomes" id="UP000001918">
    <property type="component" value="Chromosome"/>
</dbReference>
<dbReference type="InterPro" id="IPR010994">
    <property type="entry name" value="RuvA_2-like"/>
</dbReference>
<protein>
    <recommendedName>
        <fullName evidence="5">Helix-hairpin-helix domain-containing protein</fullName>
    </recommendedName>
</protein>
<evidence type="ECO:0008006" key="5">
    <source>
        <dbReference type="Google" id="ProtNLM"/>
    </source>
</evidence>
<evidence type="ECO:0000313" key="4">
    <source>
        <dbReference type="Proteomes" id="UP000001918"/>
    </source>
</evidence>
<dbReference type="AlphaFoldDB" id="D1ACC4"/>
<dbReference type="Gene3D" id="1.10.150.280">
    <property type="entry name" value="AF1531-like domain"/>
    <property type="match status" value="1"/>
</dbReference>
<proteinExistence type="predicted"/>